<keyword evidence="4" id="KW-1185">Reference proteome</keyword>
<feature type="transmembrane region" description="Helical" evidence="1">
    <location>
        <begin position="12"/>
        <end position="37"/>
    </location>
</feature>
<dbReference type="Proteomes" id="UP000095255">
    <property type="component" value="Unassembled WGS sequence"/>
</dbReference>
<dbReference type="EMBL" id="MJAT01000006">
    <property type="protein sequence ID" value="OEH86184.1"/>
    <property type="molecule type" value="Genomic_DNA"/>
</dbReference>
<keyword evidence="1" id="KW-0812">Transmembrane</keyword>
<organism evidence="3 4">
    <name type="scientific">Desulfuribacillus stibiiarsenatis</name>
    <dbReference type="NCBI Taxonomy" id="1390249"/>
    <lineage>
        <taxon>Bacteria</taxon>
        <taxon>Bacillati</taxon>
        <taxon>Bacillota</taxon>
        <taxon>Desulfuribacillia</taxon>
        <taxon>Desulfuribacillales</taxon>
        <taxon>Desulfuribacillaceae</taxon>
        <taxon>Desulfuribacillus</taxon>
    </lineage>
</organism>
<comment type="caution">
    <text evidence="3">The sequence shown here is derived from an EMBL/GenBank/DDBJ whole genome shotgun (WGS) entry which is preliminary data.</text>
</comment>
<dbReference type="Pfam" id="PF07811">
    <property type="entry name" value="TadE"/>
    <property type="match status" value="1"/>
</dbReference>
<sequence>MRFIKDEKGQSLVEMALLLPILIILLVGIIDMGRFLYTNLHLHLATQETVRLAGLGAMDEELKQFVEGYFHGGDAKQLNMTVSPNQANRKSGQYVTVILEYPMETKTPIISRILPLPIMIKTESTIRIE</sequence>
<dbReference type="OrthoDB" id="1683505at2"/>
<evidence type="ECO:0000259" key="2">
    <source>
        <dbReference type="Pfam" id="PF07811"/>
    </source>
</evidence>
<name>A0A1E5L840_9FIRM</name>
<keyword evidence="1" id="KW-1133">Transmembrane helix</keyword>
<dbReference type="AlphaFoldDB" id="A0A1E5L840"/>
<dbReference type="RefSeq" id="WP_069701412.1">
    <property type="nucleotide sequence ID" value="NZ_MJAT01000006.1"/>
</dbReference>
<accession>A0A1E5L840</accession>
<keyword evidence="1" id="KW-0472">Membrane</keyword>
<dbReference type="STRING" id="1390249.BHU72_11645"/>
<feature type="domain" description="TadE-like" evidence="2">
    <location>
        <begin position="9"/>
        <end position="51"/>
    </location>
</feature>
<evidence type="ECO:0000256" key="1">
    <source>
        <dbReference type="SAM" id="Phobius"/>
    </source>
</evidence>
<evidence type="ECO:0000313" key="4">
    <source>
        <dbReference type="Proteomes" id="UP000095255"/>
    </source>
</evidence>
<dbReference type="InterPro" id="IPR012495">
    <property type="entry name" value="TadE-like_dom"/>
</dbReference>
<evidence type="ECO:0000313" key="3">
    <source>
        <dbReference type="EMBL" id="OEH86184.1"/>
    </source>
</evidence>
<gene>
    <name evidence="3" type="ORF">BHU72_11645</name>
</gene>
<protein>
    <submittedName>
        <fullName evidence="3">Pilus assembly protein TadE</fullName>
    </submittedName>
</protein>
<proteinExistence type="predicted"/>
<reference evidence="3 4" key="1">
    <citation type="submission" date="2016-09" db="EMBL/GenBank/DDBJ databases">
        <title>Desulfuribacillus arsenicus sp. nov., an obligately anaerobic, dissimilatory arsenic- and antimonate-reducing bacterium isolated from anoxic sediments.</title>
        <authorList>
            <person name="Abin C.A."/>
            <person name="Hollibaugh J.T."/>
        </authorList>
    </citation>
    <scope>NUCLEOTIDE SEQUENCE [LARGE SCALE GENOMIC DNA]</scope>
    <source>
        <strain evidence="3 4">MLFW-2</strain>
    </source>
</reference>